<gene>
    <name evidence="2" type="ORF">F2Q69_00060355</name>
</gene>
<organism evidence="2 3">
    <name type="scientific">Brassica cretica</name>
    <name type="common">Mustard</name>
    <dbReference type="NCBI Taxonomy" id="69181"/>
    <lineage>
        <taxon>Eukaryota</taxon>
        <taxon>Viridiplantae</taxon>
        <taxon>Streptophyta</taxon>
        <taxon>Embryophyta</taxon>
        <taxon>Tracheophyta</taxon>
        <taxon>Spermatophyta</taxon>
        <taxon>Magnoliopsida</taxon>
        <taxon>eudicotyledons</taxon>
        <taxon>Gunneridae</taxon>
        <taxon>Pentapetalae</taxon>
        <taxon>rosids</taxon>
        <taxon>malvids</taxon>
        <taxon>Brassicales</taxon>
        <taxon>Brassicaceae</taxon>
        <taxon>Brassiceae</taxon>
        <taxon>Brassica</taxon>
    </lineage>
</organism>
<sequence>MVTTGLSNHSATLITPGGSGGAAAGAAAGARGAGAGAAEGDIKNILGRSSEISSERRGRSPERRERGRAEEEERNGEEEAAHGYKTSGPTDSFRRNFLGILISIFAKYLSG</sequence>
<feature type="region of interest" description="Disordered" evidence="1">
    <location>
        <begin position="1"/>
        <end position="92"/>
    </location>
</feature>
<evidence type="ECO:0000256" key="1">
    <source>
        <dbReference type="SAM" id="MobiDB-lite"/>
    </source>
</evidence>
<dbReference type="EMBL" id="QGKX02000095">
    <property type="protein sequence ID" value="KAF3575280.1"/>
    <property type="molecule type" value="Genomic_DNA"/>
</dbReference>
<reference evidence="2" key="1">
    <citation type="submission" date="2019-12" db="EMBL/GenBank/DDBJ databases">
        <title>Genome sequencing and annotation of Brassica cretica.</title>
        <authorList>
            <person name="Studholme D.J."/>
            <person name="Sarris P."/>
        </authorList>
    </citation>
    <scope>NUCLEOTIDE SEQUENCE</scope>
    <source>
        <strain evidence="2">PFS-109/04</strain>
        <tissue evidence="2">Leaf</tissue>
    </source>
</reference>
<accession>A0A8S9RQQ9</accession>
<evidence type="ECO:0000313" key="2">
    <source>
        <dbReference type="EMBL" id="KAF3575280.1"/>
    </source>
</evidence>
<comment type="caution">
    <text evidence="2">The sequence shown here is derived from an EMBL/GenBank/DDBJ whole genome shotgun (WGS) entry which is preliminary data.</text>
</comment>
<dbReference type="Proteomes" id="UP000712600">
    <property type="component" value="Unassembled WGS sequence"/>
</dbReference>
<name>A0A8S9RQQ9_BRACR</name>
<feature type="compositionally biased region" description="Polar residues" evidence="1">
    <location>
        <begin position="1"/>
        <end position="13"/>
    </location>
</feature>
<protein>
    <submittedName>
        <fullName evidence="2">Uncharacterized protein</fullName>
    </submittedName>
</protein>
<proteinExistence type="predicted"/>
<dbReference type="AlphaFoldDB" id="A0A8S9RQQ9"/>
<evidence type="ECO:0000313" key="3">
    <source>
        <dbReference type="Proteomes" id="UP000712600"/>
    </source>
</evidence>
<feature type="compositionally biased region" description="Basic and acidic residues" evidence="1">
    <location>
        <begin position="53"/>
        <end position="82"/>
    </location>
</feature>